<dbReference type="PANTHER" id="PTHR31432:SF0">
    <property type="entry name" value="INTRAFLAGELLAR TRANSPORT PROTEIN 74 HOMOLOG"/>
    <property type="match status" value="1"/>
</dbReference>
<feature type="compositionally biased region" description="Basic and acidic residues" evidence="2">
    <location>
        <begin position="380"/>
        <end position="412"/>
    </location>
</feature>
<dbReference type="EMBL" id="KL597139">
    <property type="protein sequence ID" value="KER19788.1"/>
    <property type="molecule type" value="Genomic_DNA"/>
</dbReference>
<sequence>MVVGLKYVDCEARLAMPDLFPLECRRLRGDLILTYALFEQSLANRFFIVDPENTRRGHVICYCCSSLPMSALRPGTASRLKTAQAQNAVAANMPAGIATRLTTGLRPGTRAAVGATLNTSVQVEDRPITQQGLSGLKTATRGTRRQIEDKPYFLGLLRGKINEINLEINNLTRQAMDAEEENASFVQYEQMAEKLAFEIKELQGELGDYNTLVDKATLGDDVSNVELDWEELRAANERAERSLESLFEERQAKERALKSAEEDLRQEQNLSETMIQDMSDDERQKYLRLRELNTHLMGQLADGQAQLEQLLARQAELEEDLSTSQIKQEAIRLYAQLHEAEARRDQLLAEENSREDPQQERERLLQQVREDNQEIASIERQTRETQEKVSHREDELHSLEQELDDNRSERNQKYRELKKREQQIDEFLKTFDEVHALEQSSISELQANIVELLENTSRHIQNASQTTPAAAAVRAAAGADSKDGLDPVQQLKEQLEFKTSEVSKSERTASALSKERARLSQDLLKVDQLETKVSQEMEALRKRIANMEEEIKRFSDLDRVKEDAKTKSETLTMEKRRLEGHRESLHKLNQSLAKEYSSIQNTLTSQDTYMQLTNLERRWAQHEQTNYALMESIANKRLETDHKGLAAKALEMVRAYNECLKTSLSAKPVVL</sequence>
<dbReference type="AlphaFoldDB" id="A0A074YYQ2"/>
<dbReference type="CTD" id="20325691"/>
<evidence type="ECO:0000313" key="3">
    <source>
        <dbReference type="EMBL" id="KER19788.1"/>
    </source>
</evidence>
<dbReference type="GO" id="GO:0030992">
    <property type="term" value="C:intraciliary transport particle B"/>
    <property type="evidence" value="ECO:0007669"/>
    <property type="project" value="InterPro"/>
</dbReference>
<evidence type="ECO:0000256" key="2">
    <source>
        <dbReference type="SAM" id="MobiDB-lite"/>
    </source>
</evidence>
<evidence type="ECO:0000313" key="4">
    <source>
        <dbReference type="Proteomes" id="UP000054324"/>
    </source>
</evidence>
<evidence type="ECO:0000256" key="1">
    <source>
        <dbReference type="SAM" id="Coils"/>
    </source>
</evidence>
<evidence type="ECO:0008006" key="5">
    <source>
        <dbReference type="Google" id="ProtNLM"/>
    </source>
</evidence>
<reference evidence="3 4" key="1">
    <citation type="submission" date="2013-11" db="EMBL/GenBank/DDBJ databases">
        <title>Opisthorchis viverrini - life in the bile duct.</title>
        <authorList>
            <person name="Young N.D."/>
            <person name="Nagarajan N."/>
            <person name="Lin S.J."/>
            <person name="Korhonen P.K."/>
            <person name="Jex A.R."/>
            <person name="Hall R.S."/>
            <person name="Safavi-Hemami H."/>
            <person name="Kaewkong W."/>
            <person name="Bertrand D."/>
            <person name="Gao S."/>
            <person name="Seet Q."/>
            <person name="Wongkham S."/>
            <person name="Teh B.T."/>
            <person name="Wongkham C."/>
            <person name="Intapan P.M."/>
            <person name="Maleewong W."/>
            <person name="Yang X."/>
            <person name="Hu M."/>
            <person name="Wang Z."/>
            <person name="Hofmann A."/>
            <person name="Sternberg P.W."/>
            <person name="Tan P."/>
            <person name="Wang J."/>
            <person name="Gasser R.B."/>
        </authorList>
    </citation>
    <scope>NUCLEOTIDE SEQUENCE [LARGE SCALE GENOMIC DNA]</scope>
</reference>
<organism evidence="3 4">
    <name type="scientific">Opisthorchis viverrini</name>
    <name type="common">Southeast Asian liver fluke</name>
    <dbReference type="NCBI Taxonomy" id="6198"/>
    <lineage>
        <taxon>Eukaryota</taxon>
        <taxon>Metazoa</taxon>
        <taxon>Spiralia</taxon>
        <taxon>Lophotrochozoa</taxon>
        <taxon>Platyhelminthes</taxon>
        <taxon>Trematoda</taxon>
        <taxon>Digenea</taxon>
        <taxon>Opisthorchiida</taxon>
        <taxon>Opisthorchiata</taxon>
        <taxon>Opisthorchiidae</taxon>
        <taxon>Opisthorchis</taxon>
    </lineage>
</organism>
<name>A0A074YYQ2_OPIVI</name>
<keyword evidence="1" id="KW-0175">Coiled coil</keyword>
<feature type="region of interest" description="Disordered" evidence="2">
    <location>
        <begin position="368"/>
        <end position="412"/>
    </location>
</feature>
<dbReference type="STRING" id="6198.A0A074YYQ2"/>
<dbReference type="GO" id="GO:0048487">
    <property type="term" value="F:beta-tubulin binding"/>
    <property type="evidence" value="ECO:0007669"/>
    <property type="project" value="InterPro"/>
</dbReference>
<dbReference type="InterPro" id="IPR029602">
    <property type="entry name" value="IFT74"/>
</dbReference>
<keyword evidence="4" id="KW-1185">Reference proteome</keyword>
<proteinExistence type="predicted"/>
<dbReference type="RefSeq" id="XP_009176465.1">
    <property type="nucleotide sequence ID" value="XM_009178201.1"/>
</dbReference>
<dbReference type="GeneID" id="20325691"/>
<dbReference type="GO" id="GO:0005929">
    <property type="term" value="C:cilium"/>
    <property type="evidence" value="ECO:0007669"/>
    <property type="project" value="TreeGrafter"/>
</dbReference>
<dbReference type="OrthoDB" id="444379at2759"/>
<dbReference type="PANTHER" id="PTHR31432">
    <property type="entry name" value="INTRAFLAGELLAR TRANSPORT PROTEIN 74 HOMOLOG"/>
    <property type="match status" value="1"/>
</dbReference>
<dbReference type="Proteomes" id="UP000054324">
    <property type="component" value="Unassembled WGS sequence"/>
</dbReference>
<dbReference type="KEGG" id="ovi:T265_11523"/>
<accession>A0A074YYQ2</accession>
<protein>
    <recommendedName>
        <fullName evidence="5">Intraflagellar transport protein 74</fullName>
    </recommendedName>
</protein>
<feature type="coiled-coil region" evidence="1">
    <location>
        <begin position="488"/>
        <end position="557"/>
    </location>
</feature>
<gene>
    <name evidence="3" type="ORF">T265_11523</name>
</gene>
<dbReference type="GO" id="GO:0035735">
    <property type="term" value="P:intraciliary transport involved in cilium assembly"/>
    <property type="evidence" value="ECO:0007669"/>
    <property type="project" value="TreeGrafter"/>
</dbReference>